<dbReference type="InterPro" id="IPR014853">
    <property type="entry name" value="VWF/SSPO/ZAN-like_Cys-rich_dom"/>
</dbReference>
<feature type="chain" id="PRO_5035937005" evidence="4">
    <location>
        <begin position="21"/>
        <end position="798"/>
    </location>
</feature>
<reference evidence="7" key="1">
    <citation type="submission" date="2021-05" db="EMBL/GenBank/DDBJ databases">
        <authorList>
            <person name="Tigano A."/>
        </authorList>
    </citation>
    <scope>NUCLEOTIDE SEQUENCE</scope>
</reference>
<dbReference type="Pfam" id="PF23344">
    <property type="entry name" value="ZP-N"/>
    <property type="match status" value="1"/>
</dbReference>
<evidence type="ECO:0000256" key="3">
    <source>
        <dbReference type="ARBA" id="ARBA00023180"/>
    </source>
</evidence>
<evidence type="ECO:0000259" key="5">
    <source>
        <dbReference type="PROSITE" id="PS51034"/>
    </source>
</evidence>
<dbReference type="InterPro" id="IPR001507">
    <property type="entry name" value="ZP_dom"/>
</dbReference>
<name>A0A8S4AGX4_9TELE</name>
<dbReference type="InterPro" id="IPR042235">
    <property type="entry name" value="ZP-C_dom"/>
</dbReference>
<dbReference type="EMBL" id="CAJRST010001113">
    <property type="protein sequence ID" value="CAG5865988.1"/>
    <property type="molecule type" value="Genomic_DNA"/>
</dbReference>
<dbReference type="InterPro" id="IPR001846">
    <property type="entry name" value="VWF_type-D"/>
</dbReference>
<feature type="domain" description="VWFD" evidence="6">
    <location>
        <begin position="235"/>
        <end position="416"/>
    </location>
</feature>
<sequence length="798" mass="86967">MFCFLLNLAVITMLTGKATSETFAGSAEMNITLCPISYYGEKYEQIYVSFSANTFAVCFKGLYKPGVKNDCILVSKGAADRGSLEVLKKEIPFGSLVHKLLPDLLNSGKCVSIIQLTDGEQSEIEQLELGNFGTQAVLAVKTLSGYKDDHVEVDLQVNGLTVSKKKLEASETNNGVFLDISGCRLSGRVYKTNTKVLEPNICSTVTCQVNGVANAISDCGPMERCHSNGSCVMNSVCTVIGPAVIDFIGRVHSVPDRCAYTLLGSSSVPELQVLGVFQERRRKDVFFLDQVLLQLKKKGLLISMGQGSRVHLSNKELKLNASGQVIHGVEFSRNQSGVTAKISACDGTVSVFFDGNTALIHMTGPSVGTVHGLCDDSKGTLCDDKVSEHSATDCEIQYEDTVDGTINCNRATEWCNFLTQEPFAACHSHMSPKPFIAACTQTLCKYPAVDGLRCLFLQAYAQICSSHSKLTMEGWRSKSRCSATSQASCQNRFCSAHEFCGPDGSKETRCYCRAIFASRHKPTNSFGEVIKCGPKTVSVALADCLLADAGIDHSALHLNDQSCKGEIHEQTHMVIFNFSSSNPCGSVITRNDDQIVFKNTIKTHNSSTVGSIIRHGQINIDLSCYYTEPVVKSLAIKVRQSPVVQQITSGNYVYNLTMTPSPPPVGMKPADETLRVEMKTEGLDGELIALVTDSCWATDQPSSSGSQRHDVIISGSCPANQAVRVESNGQGTSNQFSVNTLRFSSQTGYVYLHCKVKLCIRKDEPCVPKCSKTERRRRRVVPTFKDENNALITLVWSH</sequence>
<dbReference type="Gene3D" id="2.60.40.3210">
    <property type="entry name" value="Zona pellucida, ZP-N domain"/>
    <property type="match status" value="1"/>
</dbReference>
<dbReference type="PANTHER" id="PTHR14002:SF54">
    <property type="entry name" value="ZONA PELLUCIDA SPERM-BINDING PROTEIN 2"/>
    <property type="match status" value="1"/>
</dbReference>
<feature type="domain" description="ZP" evidence="5">
    <location>
        <begin position="531"/>
        <end position="777"/>
    </location>
</feature>
<keyword evidence="8" id="KW-1185">Reference proteome</keyword>
<evidence type="ECO:0000256" key="2">
    <source>
        <dbReference type="ARBA" id="ARBA00023157"/>
    </source>
</evidence>
<protein>
    <submittedName>
        <fullName evidence="7">(Atlantic silverside) hypothetical protein</fullName>
    </submittedName>
</protein>
<dbReference type="InterPro" id="IPR055356">
    <property type="entry name" value="ZP-N"/>
</dbReference>
<dbReference type="Proteomes" id="UP000677803">
    <property type="component" value="Unassembled WGS sequence"/>
</dbReference>
<dbReference type="Pfam" id="PF08742">
    <property type="entry name" value="C8"/>
    <property type="match status" value="1"/>
</dbReference>
<gene>
    <name evidence="7" type="ORF">MMEN_LOCUS2629</name>
</gene>
<evidence type="ECO:0000259" key="6">
    <source>
        <dbReference type="PROSITE" id="PS51233"/>
    </source>
</evidence>
<dbReference type="Gene3D" id="2.60.40.4100">
    <property type="entry name" value="Zona pellucida, ZP-C domain"/>
    <property type="match status" value="1"/>
</dbReference>
<evidence type="ECO:0000256" key="4">
    <source>
        <dbReference type="SAM" id="SignalP"/>
    </source>
</evidence>
<dbReference type="PROSITE" id="PS51233">
    <property type="entry name" value="VWFD"/>
    <property type="match status" value="1"/>
</dbReference>
<evidence type="ECO:0000313" key="8">
    <source>
        <dbReference type="Proteomes" id="UP000677803"/>
    </source>
</evidence>
<dbReference type="PROSITE" id="PS51034">
    <property type="entry name" value="ZP_2"/>
    <property type="match status" value="1"/>
</dbReference>
<proteinExistence type="predicted"/>
<dbReference type="OrthoDB" id="9987373at2759"/>
<dbReference type="SMART" id="SM00832">
    <property type="entry name" value="C8"/>
    <property type="match status" value="1"/>
</dbReference>
<dbReference type="PANTHER" id="PTHR14002">
    <property type="entry name" value="ENDOGLIN/TGF-BETA RECEPTOR TYPE III"/>
    <property type="match status" value="1"/>
</dbReference>
<keyword evidence="3" id="KW-0325">Glycoprotein</keyword>
<dbReference type="PRINTS" id="PR00023">
    <property type="entry name" value="ZPELLUCIDA"/>
</dbReference>
<dbReference type="Pfam" id="PF00100">
    <property type="entry name" value="Zona_pellucida"/>
    <property type="match status" value="1"/>
</dbReference>
<keyword evidence="2" id="KW-1015">Disulfide bond</keyword>
<dbReference type="InterPro" id="IPR055355">
    <property type="entry name" value="ZP-C"/>
</dbReference>
<evidence type="ECO:0000313" key="7">
    <source>
        <dbReference type="EMBL" id="CAG5865988.1"/>
    </source>
</evidence>
<dbReference type="InterPro" id="IPR048290">
    <property type="entry name" value="ZP_chr"/>
</dbReference>
<keyword evidence="1 4" id="KW-0732">Signal</keyword>
<dbReference type="AlphaFoldDB" id="A0A8S4AGX4"/>
<evidence type="ECO:0000256" key="1">
    <source>
        <dbReference type="ARBA" id="ARBA00022729"/>
    </source>
</evidence>
<dbReference type="SMART" id="SM00241">
    <property type="entry name" value="ZP"/>
    <property type="match status" value="1"/>
</dbReference>
<feature type="signal peptide" evidence="4">
    <location>
        <begin position="1"/>
        <end position="20"/>
    </location>
</feature>
<accession>A0A8S4AGX4</accession>
<organism evidence="7 8">
    <name type="scientific">Menidia menidia</name>
    <name type="common">Atlantic silverside</name>
    <dbReference type="NCBI Taxonomy" id="238744"/>
    <lineage>
        <taxon>Eukaryota</taxon>
        <taxon>Metazoa</taxon>
        <taxon>Chordata</taxon>
        <taxon>Craniata</taxon>
        <taxon>Vertebrata</taxon>
        <taxon>Euteleostomi</taxon>
        <taxon>Actinopterygii</taxon>
        <taxon>Neopterygii</taxon>
        <taxon>Teleostei</taxon>
        <taxon>Neoteleostei</taxon>
        <taxon>Acanthomorphata</taxon>
        <taxon>Ovalentaria</taxon>
        <taxon>Atherinomorphae</taxon>
        <taxon>Atheriniformes</taxon>
        <taxon>Atherinopsidae</taxon>
        <taxon>Menidiinae</taxon>
        <taxon>Menidia</taxon>
    </lineage>
</organism>
<comment type="caution">
    <text evidence="7">The sequence shown here is derived from an EMBL/GenBank/DDBJ whole genome shotgun (WGS) entry which is preliminary data.</text>
</comment>